<name>A0A1U7CQL0_9BACT</name>
<keyword evidence="1 8" id="KW-0645">Protease</keyword>
<dbReference type="GO" id="GO:0071586">
    <property type="term" value="P:CAAX-box protein processing"/>
    <property type="evidence" value="ECO:0007669"/>
    <property type="project" value="InterPro"/>
</dbReference>
<accession>A0A1U7CQL0</accession>
<keyword evidence="14" id="KW-1185">Reference proteome</keyword>
<dbReference type="AlphaFoldDB" id="A0A1U7CQL0"/>
<evidence type="ECO:0000256" key="8">
    <source>
        <dbReference type="RuleBase" id="RU003983"/>
    </source>
</evidence>
<keyword evidence="4 7" id="KW-0862">Zinc</keyword>
<evidence type="ECO:0000256" key="2">
    <source>
        <dbReference type="ARBA" id="ARBA00022723"/>
    </source>
</evidence>
<dbReference type="Proteomes" id="UP000186309">
    <property type="component" value="Chromosome"/>
</dbReference>
<dbReference type="KEGG" id="pbor:BSF38_02700"/>
<comment type="similarity">
    <text evidence="8">Belongs to the peptidase M48 family.</text>
</comment>
<evidence type="ECO:0000259" key="11">
    <source>
        <dbReference type="Pfam" id="PF01435"/>
    </source>
</evidence>
<dbReference type="Pfam" id="PF01435">
    <property type="entry name" value="Peptidase_M48"/>
    <property type="match status" value="1"/>
</dbReference>
<sequence>MAKWLAGWLAAVLVVSSFLLVSNPARGQAEPDAAQPAAAAVDERAPVEVPQPSAKAMEFYNGGMALWAFNRVWGIVLPALLVFSGFSARLRDLAARVGGRVWFLTVGIYIVLYLAVVFLIELPIDYYQGFARLHAYGLSNQSPGKWLKDSVLDLVLSMAVGFGVLWVPYLLMKRSPRRWWLYTSLASVPFLLFVMLVKPIWIDPLYNDFGPMRNQGLERSILDLAGKAGIDSSRVFEVAKSVDTKAVNAYVTGFLGTKRIVLWDTLLARLNEKEVLFVMAHEMGHYVLGHVVRSVFLSFVVTLLGLYFVHAASGRLIQRFRGRLGFDQLSDVASVPLMLLLLQISSLFLSPVAMAYSRYQEHEADRFAIELTHANHSGGTAFAKLQTENLGNPRPGWVYRVFRASHPSIGERIDFCNSYHPATAPAVSPGAD</sequence>
<evidence type="ECO:0000256" key="9">
    <source>
        <dbReference type="SAM" id="Phobius"/>
    </source>
</evidence>
<dbReference type="InterPro" id="IPR027057">
    <property type="entry name" value="CAXX_Prtase_1"/>
</dbReference>
<feature type="transmembrane region" description="Helical" evidence="9">
    <location>
        <begin position="332"/>
        <end position="356"/>
    </location>
</feature>
<comment type="cofactor">
    <cofactor evidence="7 8">
        <name>Zn(2+)</name>
        <dbReference type="ChEBI" id="CHEBI:29105"/>
    </cofactor>
    <text evidence="7 8">Binds 1 zinc ion per subunit.</text>
</comment>
<evidence type="ECO:0000256" key="4">
    <source>
        <dbReference type="ARBA" id="ARBA00022833"/>
    </source>
</evidence>
<evidence type="ECO:0000256" key="1">
    <source>
        <dbReference type="ARBA" id="ARBA00022670"/>
    </source>
</evidence>
<keyword evidence="3 8" id="KW-0378">Hydrolase</keyword>
<feature type="binding site" evidence="7">
    <location>
        <position position="285"/>
    </location>
    <ligand>
        <name>Zn(2+)</name>
        <dbReference type="ChEBI" id="CHEBI:29105"/>
        <note>catalytic</note>
    </ligand>
</feature>
<keyword evidence="9" id="KW-0812">Transmembrane</keyword>
<feature type="domain" description="Peptidase M48" evidence="11">
    <location>
        <begin position="212"/>
        <end position="414"/>
    </location>
</feature>
<feature type="transmembrane region" description="Helical" evidence="9">
    <location>
        <begin position="291"/>
        <end position="311"/>
    </location>
</feature>
<dbReference type="GO" id="GO:0004222">
    <property type="term" value="F:metalloendopeptidase activity"/>
    <property type="evidence" value="ECO:0007669"/>
    <property type="project" value="InterPro"/>
</dbReference>
<dbReference type="GO" id="GO:0046872">
    <property type="term" value="F:metal ion binding"/>
    <property type="evidence" value="ECO:0007669"/>
    <property type="project" value="UniProtKB-KW"/>
</dbReference>
<feature type="transmembrane region" description="Helical" evidence="9">
    <location>
        <begin position="154"/>
        <end position="172"/>
    </location>
</feature>
<evidence type="ECO:0000259" key="12">
    <source>
        <dbReference type="Pfam" id="PF16491"/>
    </source>
</evidence>
<organism evidence="13 14">
    <name type="scientific">Paludisphaera borealis</name>
    <dbReference type="NCBI Taxonomy" id="1387353"/>
    <lineage>
        <taxon>Bacteria</taxon>
        <taxon>Pseudomonadati</taxon>
        <taxon>Planctomycetota</taxon>
        <taxon>Planctomycetia</taxon>
        <taxon>Isosphaerales</taxon>
        <taxon>Isosphaeraceae</taxon>
        <taxon>Paludisphaera</taxon>
    </lineage>
</organism>
<keyword evidence="2 7" id="KW-0479">Metal-binding</keyword>
<keyword evidence="9" id="KW-0472">Membrane</keyword>
<feature type="chain" id="PRO_5013273405" evidence="10">
    <location>
        <begin position="28"/>
        <end position="432"/>
    </location>
</feature>
<feature type="transmembrane region" description="Helical" evidence="9">
    <location>
        <begin position="72"/>
        <end position="90"/>
    </location>
</feature>
<evidence type="ECO:0000256" key="3">
    <source>
        <dbReference type="ARBA" id="ARBA00022801"/>
    </source>
</evidence>
<dbReference type="EC" id="3.4.24.-" evidence="13"/>
<protein>
    <submittedName>
        <fullName evidence="13">Protease HtpX</fullName>
        <ecNumber evidence="13">3.4.24.-</ecNumber>
    </submittedName>
</protein>
<feature type="transmembrane region" description="Helical" evidence="9">
    <location>
        <begin position="102"/>
        <end position="120"/>
    </location>
</feature>
<feature type="active site" evidence="6">
    <location>
        <position position="282"/>
    </location>
</feature>
<dbReference type="RefSeq" id="WP_076346370.1">
    <property type="nucleotide sequence ID" value="NZ_CP019082.1"/>
</dbReference>
<evidence type="ECO:0000256" key="5">
    <source>
        <dbReference type="ARBA" id="ARBA00023049"/>
    </source>
</evidence>
<reference evidence="14" key="1">
    <citation type="submission" date="2016-12" db="EMBL/GenBank/DDBJ databases">
        <title>Comparative genomics of four Isosphaeraceae planctomycetes: a common pool of plasmids and glycoside hydrolase genes.</title>
        <authorList>
            <person name="Ivanova A."/>
        </authorList>
    </citation>
    <scope>NUCLEOTIDE SEQUENCE [LARGE SCALE GENOMIC DNA]</scope>
    <source>
        <strain evidence="14">PX4</strain>
    </source>
</reference>
<dbReference type="CDD" id="cd07343">
    <property type="entry name" value="M48A_Zmpste24p_like"/>
    <property type="match status" value="1"/>
</dbReference>
<dbReference type="STRING" id="1387353.BSF38_02700"/>
<feature type="binding site" evidence="7">
    <location>
        <position position="361"/>
    </location>
    <ligand>
        <name>Zn(2+)</name>
        <dbReference type="ChEBI" id="CHEBI:29105"/>
        <note>catalytic</note>
    </ligand>
</feature>
<feature type="domain" description="CAAX prenyl protease 1 N-terminal" evidence="12">
    <location>
        <begin position="66"/>
        <end position="207"/>
    </location>
</feature>
<evidence type="ECO:0000256" key="10">
    <source>
        <dbReference type="SAM" id="SignalP"/>
    </source>
</evidence>
<gene>
    <name evidence="13" type="primary">htpX_1</name>
    <name evidence="13" type="ORF">BSF38_02700</name>
</gene>
<dbReference type="Pfam" id="PF16491">
    <property type="entry name" value="Peptidase_M48_N"/>
    <property type="match status" value="1"/>
</dbReference>
<dbReference type="OrthoDB" id="9781930at2"/>
<feature type="active site" description="Proton donor" evidence="6">
    <location>
        <position position="365"/>
    </location>
</feature>
<dbReference type="InterPro" id="IPR032456">
    <property type="entry name" value="Peptidase_M48_N"/>
</dbReference>
<keyword evidence="10" id="KW-0732">Signal</keyword>
<feature type="binding site" evidence="7">
    <location>
        <position position="281"/>
    </location>
    <ligand>
        <name>Zn(2+)</name>
        <dbReference type="ChEBI" id="CHEBI:29105"/>
        <note>catalytic</note>
    </ligand>
</feature>
<evidence type="ECO:0000256" key="6">
    <source>
        <dbReference type="PIRSR" id="PIRSR627057-1"/>
    </source>
</evidence>
<dbReference type="PANTHER" id="PTHR10120">
    <property type="entry name" value="CAAX PRENYL PROTEASE 1"/>
    <property type="match status" value="1"/>
</dbReference>
<evidence type="ECO:0000256" key="7">
    <source>
        <dbReference type="PIRSR" id="PIRSR627057-2"/>
    </source>
</evidence>
<evidence type="ECO:0000313" key="14">
    <source>
        <dbReference type="Proteomes" id="UP000186309"/>
    </source>
</evidence>
<evidence type="ECO:0000313" key="13">
    <source>
        <dbReference type="EMBL" id="APW61196.1"/>
    </source>
</evidence>
<dbReference type="Gene3D" id="3.30.2010.10">
    <property type="entry name" value="Metalloproteases ('zincins'), catalytic domain"/>
    <property type="match status" value="1"/>
</dbReference>
<dbReference type="EMBL" id="CP019082">
    <property type="protein sequence ID" value="APW61196.1"/>
    <property type="molecule type" value="Genomic_DNA"/>
</dbReference>
<keyword evidence="5 8" id="KW-0482">Metalloprotease</keyword>
<feature type="transmembrane region" description="Helical" evidence="9">
    <location>
        <begin position="179"/>
        <end position="202"/>
    </location>
</feature>
<dbReference type="InterPro" id="IPR001915">
    <property type="entry name" value="Peptidase_M48"/>
</dbReference>
<proteinExistence type="inferred from homology"/>
<keyword evidence="9" id="KW-1133">Transmembrane helix</keyword>
<feature type="signal peptide" evidence="10">
    <location>
        <begin position="1"/>
        <end position="27"/>
    </location>
</feature>